<dbReference type="Pfam" id="PF00005">
    <property type="entry name" value="ABC_tran"/>
    <property type="match status" value="1"/>
</dbReference>
<evidence type="ECO:0000313" key="6">
    <source>
        <dbReference type="Proteomes" id="UP000235682"/>
    </source>
</evidence>
<sequence length="260" mass="29434">MNEIQLKVEQLSKDFYREDGSKVIGLRDIQFEIQKGELVSIVGTNGAGKSTLLNILAGMLPADSGRIYLADERIDHLNPLEYAKHIGRVFQDPRMGTAPRMTVFENLMLAQLRGEKRGFRRSLTPENKQKMSDLLKPFNLNLETLLDVPIDYLSGGQRQTVALLMATLKRPELLLLDEHTAALDPKTSKQVMEETVAIVKQNQLTTLMITHQLADALDYSDRILVLYQGHIHRAYTRDQIQGMTPGDLYMILESLSQEVE</sequence>
<proteinExistence type="predicted"/>
<organism evidence="5 6">
    <name type="scientific">Dolosicoccus paucivorans</name>
    <dbReference type="NCBI Taxonomy" id="84521"/>
    <lineage>
        <taxon>Bacteria</taxon>
        <taxon>Bacillati</taxon>
        <taxon>Bacillota</taxon>
        <taxon>Bacilli</taxon>
        <taxon>Lactobacillales</taxon>
        <taxon>Aerococcaceae</taxon>
        <taxon>Dolosicoccus</taxon>
    </lineage>
</organism>
<evidence type="ECO:0000259" key="4">
    <source>
        <dbReference type="PROSITE" id="PS50893"/>
    </source>
</evidence>
<dbReference type="EMBL" id="PNHE01000002">
    <property type="protein sequence ID" value="PMC59067.1"/>
    <property type="molecule type" value="Genomic_DNA"/>
</dbReference>
<keyword evidence="3 5" id="KW-0067">ATP-binding</keyword>
<dbReference type="PROSITE" id="PS50893">
    <property type="entry name" value="ABC_TRANSPORTER_2"/>
    <property type="match status" value="1"/>
</dbReference>
<keyword evidence="6" id="KW-1185">Reference proteome</keyword>
<evidence type="ECO:0000256" key="1">
    <source>
        <dbReference type="ARBA" id="ARBA00022448"/>
    </source>
</evidence>
<keyword evidence="1" id="KW-0813">Transport</keyword>
<feature type="domain" description="ABC transporter" evidence="4">
    <location>
        <begin position="6"/>
        <end position="253"/>
    </location>
</feature>
<dbReference type="InterPro" id="IPR003593">
    <property type="entry name" value="AAA+_ATPase"/>
</dbReference>
<dbReference type="GO" id="GO:0005524">
    <property type="term" value="F:ATP binding"/>
    <property type="evidence" value="ECO:0007669"/>
    <property type="project" value="UniProtKB-KW"/>
</dbReference>
<gene>
    <name evidence="5" type="ORF">CJ205_00970</name>
</gene>
<dbReference type="RefSeq" id="WP_092083978.1">
    <property type="nucleotide sequence ID" value="NZ_FNEL01000003.1"/>
</dbReference>
<protein>
    <submittedName>
        <fullName evidence="5">ABC transporter ATP-binding protein</fullName>
    </submittedName>
</protein>
<dbReference type="InterPro" id="IPR027417">
    <property type="entry name" value="P-loop_NTPase"/>
</dbReference>
<dbReference type="GO" id="GO:0016887">
    <property type="term" value="F:ATP hydrolysis activity"/>
    <property type="evidence" value="ECO:0007669"/>
    <property type="project" value="InterPro"/>
</dbReference>
<dbReference type="Gene3D" id="3.40.50.300">
    <property type="entry name" value="P-loop containing nucleotide triphosphate hydrolases"/>
    <property type="match status" value="1"/>
</dbReference>
<dbReference type="PANTHER" id="PTHR42781:SF9">
    <property type="entry name" value="AMINO ACID ABC TRANSPORTER, ATP-BINDING PROTEIN-RELATED"/>
    <property type="match status" value="1"/>
</dbReference>
<keyword evidence="2" id="KW-0547">Nucleotide-binding</keyword>
<dbReference type="PANTHER" id="PTHR42781">
    <property type="entry name" value="SPERMIDINE/PUTRESCINE IMPORT ATP-BINDING PROTEIN POTA"/>
    <property type="match status" value="1"/>
</dbReference>
<reference evidence="5 6" key="1">
    <citation type="submission" date="2017-09" db="EMBL/GenBank/DDBJ databases">
        <title>Bacterial strain isolated from the female urinary microbiota.</title>
        <authorList>
            <person name="Thomas-White K."/>
            <person name="Kumar N."/>
            <person name="Forster S."/>
            <person name="Putonti C."/>
            <person name="Lawley T."/>
            <person name="Wolfe A.J."/>
        </authorList>
    </citation>
    <scope>NUCLEOTIDE SEQUENCE [LARGE SCALE GENOMIC DNA]</scope>
    <source>
        <strain evidence="5 6">UMB0852</strain>
    </source>
</reference>
<dbReference type="InterPro" id="IPR003439">
    <property type="entry name" value="ABC_transporter-like_ATP-bd"/>
</dbReference>
<accession>A0A1G8J500</accession>
<dbReference type="Proteomes" id="UP000235682">
    <property type="component" value="Unassembled WGS sequence"/>
</dbReference>
<dbReference type="InterPro" id="IPR050093">
    <property type="entry name" value="ABC_SmlMolc_Importer"/>
</dbReference>
<dbReference type="SUPFAM" id="SSF52540">
    <property type="entry name" value="P-loop containing nucleoside triphosphate hydrolases"/>
    <property type="match status" value="1"/>
</dbReference>
<dbReference type="AlphaFoldDB" id="A0A1G8J500"/>
<name>A0A1G8J500_9LACT</name>
<dbReference type="OrthoDB" id="9776369at2"/>
<dbReference type="STRING" id="84521.SAMN04487994_100326"/>
<evidence type="ECO:0000256" key="2">
    <source>
        <dbReference type="ARBA" id="ARBA00022741"/>
    </source>
</evidence>
<evidence type="ECO:0000256" key="3">
    <source>
        <dbReference type="ARBA" id="ARBA00022840"/>
    </source>
</evidence>
<comment type="caution">
    <text evidence="5">The sequence shown here is derived from an EMBL/GenBank/DDBJ whole genome shotgun (WGS) entry which is preliminary data.</text>
</comment>
<evidence type="ECO:0000313" key="5">
    <source>
        <dbReference type="EMBL" id="PMC59067.1"/>
    </source>
</evidence>
<dbReference type="SMART" id="SM00382">
    <property type="entry name" value="AAA"/>
    <property type="match status" value="1"/>
</dbReference>